<dbReference type="AlphaFoldDB" id="A0A644YHC4"/>
<keyword evidence="16" id="KW-0472">Membrane</keyword>
<proteinExistence type="inferred from homology"/>
<evidence type="ECO:0000256" key="13">
    <source>
        <dbReference type="ARBA" id="ARBA00022927"/>
    </source>
</evidence>
<feature type="domain" description="SecA family profile" evidence="20">
    <location>
        <begin position="1"/>
        <end position="606"/>
    </location>
</feature>
<evidence type="ECO:0000259" key="20">
    <source>
        <dbReference type="PROSITE" id="PS51196"/>
    </source>
</evidence>
<protein>
    <submittedName>
        <fullName evidence="21">Protein translocase subunit SecA</fullName>
    </submittedName>
</protein>
<keyword evidence="8" id="KW-0997">Cell inner membrane</keyword>
<dbReference type="Gene3D" id="3.40.50.300">
    <property type="entry name" value="P-loop containing nucleotide triphosphate hydrolases"/>
    <property type="match status" value="2"/>
</dbReference>
<keyword evidence="7" id="KW-0963">Cytoplasm</keyword>
<dbReference type="Gene3D" id="3.90.1440.10">
    <property type="entry name" value="SecA, preprotein cross-linking domain"/>
    <property type="match status" value="1"/>
</dbReference>
<dbReference type="PANTHER" id="PTHR30612:SF0">
    <property type="entry name" value="CHLOROPLAST PROTEIN-TRANSPORTING ATPASE"/>
    <property type="match status" value="1"/>
</dbReference>
<evidence type="ECO:0000256" key="11">
    <source>
        <dbReference type="ARBA" id="ARBA00022833"/>
    </source>
</evidence>
<evidence type="ECO:0000313" key="21">
    <source>
        <dbReference type="EMBL" id="MPM27719.1"/>
    </source>
</evidence>
<gene>
    <name evidence="21" type="primary">secA_25</name>
    <name evidence="21" type="ORF">SDC9_74232</name>
</gene>
<dbReference type="PROSITE" id="PS51192">
    <property type="entry name" value="HELICASE_ATP_BIND_1"/>
    <property type="match status" value="1"/>
</dbReference>
<comment type="similarity">
    <text evidence="4">Belongs to the SecA family.</text>
</comment>
<keyword evidence="12" id="KW-0067">ATP-binding</keyword>
<keyword evidence="13" id="KW-0653">Protein transport</keyword>
<comment type="cofactor">
    <cofactor evidence="1">
        <name>Zn(2+)</name>
        <dbReference type="ChEBI" id="CHEBI:29105"/>
    </cofactor>
</comment>
<evidence type="ECO:0000256" key="6">
    <source>
        <dbReference type="ARBA" id="ARBA00022475"/>
    </source>
</evidence>
<evidence type="ECO:0000256" key="16">
    <source>
        <dbReference type="ARBA" id="ARBA00023136"/>
    </source>
</evidence>
<dbReference type="Pfam" id="PF01043">
    <property type="entry name" value="SecA_PP_bind"/>
    <property type="match status" value="1"/>
</dbReference>
<dbReference type="InterPro" id="IPR036670">
    <property type="entry name" value="SecA_X-link_sf"/>
</dbReference>
<dbReference type="CDD" id="cd17928">
    <property type="entry name" value="DEXDc_SecA"/>
    <property type="match status" value="1"/>
</dbReference>
<evidence type="ECO:0000256" key="9">
    <source>
        <dbReference type="ARBA" id="ARBA00022723"/>
    </source>
</evidence>
<evidence type="ECO:0000256" key="5">
    <source>
        <dbReference type="ARBA" id="ARBA00022448"/>
    </source>
</evidence>
<evidence type="ECO:0000256" key="17">
    <source>
        <dbReference type="SAM" id="MobiDB-lite"/>
    </source>
</evidence>
<dbReference type="FunFam" id="3.40.50.300:FF:000246">
    <property type="entry name" value="Preprotein translocase subunit SecA"/>
    <property type="match status" value="1"/>
</dbReference>
<dbReference type="InterPro" id="IPR011130">
    <property type="entry name" value="SecA_preprotein_X-link_dom"/>
</dbReference>
<evidence type="ECO:0000256" key="1">
    <source>
        <dbReference type="ARBA" id="ARBA00001947"/>
    </source>
</evidence>
<dbReference type="Pfam" id="PF07516">
    <property type="entry name" value="SecA_SW"/>
    <property type="match status" value="1"/>
</dbReference>
<feature type="region of interest" description="Disordered" evidence="17">
    <location>
        <begin position="862"/>
        <end position="937"/>
    </location>
</feature>
<evidence type="ECO:0000259" key="19">
    <source>
        <dbReference type="PROSITE" id="PS51194"/>
    </source>
</evidence>
<dbReference type="PROSITE" id="PS51194">
    <property type="entry name" value="HELICASE_CTER"/>
    <property type="match status" value="1"/>
</dbReference>
<dbReference type="InterPro" id="IPR020937">
    <property type="entry name" value="SecA_CS"/>
</dbReference>
<evidence type="ECO:0000256" key="15">
    <source>
        <dbReference type="ARBA" id="ARBA00023010"/>
    </source>
</evidence>
<keyword evidence="14" id="KW-1278">Translocase</keyword>
<evidence type="ECO:0000256" key="2">
    <source>
        <dbReference type="ARBA" id="ARBA00004202"/>
    </source>
</evidence>
<dbReference type="InterPro" id="IPR000185">
    <property type="entry name" value="SecA"/>
</dbReference>
<feature type="domain" description="Helicase C-terminal" evidence="19">
    <location>
        <begin position="453"/>
        <end position="622"/>
    </location>
</feature>
<dbReference type="HAMAP" id="MF_01382">
    <property type="entry name" value="SecA"/>
    <property type="match status" value="1"/>
</dbReference>
<dbReference type="PANTHER" id="PTHR30612">
    <property type="entry name" value="SECA INNER MEMBRANE COMPONENT OF SEC PROTEIN SECRETION SYSTEM"/>
    <property type="match status" value="1"/>
</dbReference>
<name>A0A644YHC4_9ZZZZ</name>
<dbReference type="InterPro" id="IPR011116">
    <property type="entry name" value="SecA_Wing/Scaffold"/>
</dbReference>
<dbReference type="SUPFAM" id="SSF81886">
    <property type="entry name" value="Helical scaffold and wing domains of SecA"/>
    <property type="match status" value="1"/>
</dbReference>
<dbReference type="SUPFAM" id="SSF81767">
    <property type="entry name" value="Pre-protein crosslinking domain of SecA"/>
    <property type="match status" value="1"/>
</dbReference>
<dbReference type="GO" id="GO:0006605">
    <property type="term" value="P:protein targeting"/>
    <property type="evidence" value="ECO:0007669"/>
    <property type="project" value="InterPro"/>
</dbReference>
<keyword evidence="10" id="KW-0547">Nucleotide-binding</keyword>
<dbReference type="SMART" id="SM00957">
    <property type="entry name" value="SecA_DEAD"/>
    <property type="match status" value="1"/>
</dbReference>
<dbReference type="NCBIfam" id="NF009536">
    <property type="entry name" value="PRK12901.1"/>
    <property type="match status" value="1"/>
</dbReference>
<dbReference type="InterPro" id="IPR044722">
    <property type="entry name" value="SecA_SF2_C"/>
</dbReference>
<dbReference type="InterPro" id="IPR011115">
    <property type="entry name" value="SecA_DEAD"/>
</dbReference>
<dbReference type="GO" id="GO:0005829">
    <property type="term" value="C:cytosol"/>
    <property type="evidence" value="ECO:0007669"/>
    <property type="project" value="TreeGrafter"/>
</dbReference>
<evidence type="ECO:0000256" key="4">
    <source>
        <dbReference type="ARBA" id="ARBA00007650"/>
    </source>
</evidence>
<comment type="subcellular location">
    <subcellularLocation>
        <location evidence="2">Cell membrane</location>
        <topology evidence="2">Peripheral membrane protein</topology>
    </subcellularLocation>
    <subcellularLocation>
        <location evidence="3">Cytoplasm</location>
    </subcellularLocation>
</comment>
<dbReference type="InterPro" id="IPR001650">
    <property type="entry name" value="Helicase_C-like"/>
</dbReference>
<comment type="caution">
    <text evidence="21">The sequence shown here is derived from an EMBL/GenBank/DDBJ whole genome shotgun (WGS) entry which is preliminary data.</text>
</comment>
<feature type="compositionally biased region" description="Basic and acidic residues" evidence="17">
    <location>
        <begin position="862"/>
        <end position="871"/>
    </location>
</feature>
<dbReference type="GO" id="GO:0031522">
    <property type="term" value="C:cell envelope Sec protein transport complex"/>
    <property type="evidence" value="ECO:0007669"/>
    <property type="project" value="TreeGrafter"/>
</dbReference>
<dbReference type="InterPro" id="IPR004027">
    <property type="entry name" value="SEC_C_motif"/>
</dbReference>
<evidence type="ECO:0000256" key="3">
    <source>
        <dbReference type="ARBA" id="ARBA00004496"/>
    </source>
</evidence>
<sequence>MVHYNVQLIGGYVLHSGKIAEMATGEGKTLVATLPMYLNALPGKGVHVVTVNDYLAKRDSEWMGVLFEFHGLVVDCIDRHEPNSAARKKAYMADITYGTNNEFGFDYLRDNMARGIDEIVQRGHNYAIVDEVDSVLIDDARTPLIISGPTSKGDHQEFDELKPFVVTITNAQKNLINGFLAEAKQLLSKENPSSDEEKAGGVALLKCFRGLPKNKALIKFLSEAGMKTLLHKTENTYMAENMKNMHLIDDELFFVIDERNNTIELTDKGIDLLTEKTGDPKFFILPDIGSELADLEKSGLSDAERIEKKQLLRQDYAVKSDRIHTMNQLLKAYTLFEIDVEYVIIDNKIKIVDEQTGRIMEGRRYSDGLHQAIEAKENVKVEAATQTYATITLQNYFRMYKKLAGMTGTAETEAGELWNIYKLDVVVIPTNRPVVRKDHHDLVFKTKREKFNAVIDDIVRLKEQGRPVLVGTTSVETSELLSRMLTMKKIKHSVLNAKLHAKEADIVATAGQTGSVTIATNMAGRGTDIKLGPGVKEAGGLAIIGTERHESRRVDRQLRGRSGRQGDPGSSQFYVSLEDDLMRLFGSDRIAGIMDRLGLKEGEVIQHSMISKAIERAQKKVEENNFGIRKRLLEYDDVMNSQREVIYNRRHNALYGDKLSIDLANMFSDIAESIVNEGLESRDFDLYSVEVIKTFAVEPKSNEKDFFGENPTKLAESLFDYAYSEYRQKCDDTAKRTFPIIKEIYENVNRKFDDVAIPYTDGKKTFTALANIKKSYESQGKEVMRGVERGLALAIIDDAWKEHLREMDDLKTSVQNAVYEQKDPLLIYKFESFELFNQMLTKISKDLLGFLTHGRIPLAEDRKLSETEQARRSSNANLKTSRESDIPGTQHPKYHDPSASQAVKEPVRVEKKVGRNDPCPCGSGKKYKNCHGKDGND</sequence>
<evidence type="ECO:0000256" key="8">
    <source>
        <dbReference type="ARBA" id="ARBA00022519"/>
    </source>
</evidence>
<keyword evidence="15" id="KW-0811">Translocation</keyword>
<dbReference type="Pfam" id="PF07517">
    <property type="entry name" value="SecA_DEAD"/>
    <property type="match status" value="1"/>
</dbReference>
<dbReference type="Gene3D" id="1.10.3060.10">
    <property type="entry name" value="Helical scaffold and wing domains of SecA"/>
    <property type="match status" value="1"/>
</dbReference>
<accession>A0A644YHC4</accession>
<keyword evidence="5" id="KW-0813">Transport</keyword>
<dbReference type="GO" id="GO:0017038">
    <property type="term" value="P:protein import"/>
    <property type="evidence" value="ECO:0007669"/>
    <property type="project" value="InterPro"/>
</dbReference>
<dbReference type="InterPro" id="IPR036266">
    <property type="entry name" value="SecA_Wing/Scaffold_sf"/>
</dbReference>
<dbReference type="GO" id="GO:0046872">
    <property type="term" value="F:metal ion binding"/>
    <property type="evidence" value="ECO:0007669"/>
    <property type="project" value="UniProtKB-KW"/>
</dbReference>
<evidence type="ECO:0000256" key="10">
    <source>
        <dbReference type="ARBA" id="ARBA00022741"/>
    </source>
</evidence>
<evidence type="ECO:0000256" key="7">
    <source>
        <dbReference type="ARBA" id="ARBA00022490"/>
    </source>
</evidence>
<reference evidence="21" key="1">
    <citation type="submission" date="2019-08" db="EMBL/GenBank/DDBJ databases">
        <authorList>
            <person name="Kucharzyk K."/>
            <person name="Murdoch R.W."/>
            <person name="Higgins S."/>
            <person name="Loffler F."/>
        </authorList>
    </citation>
    <scope>NUCLEOTIDE SEQUENCE</scope>
</reference>
<dbReference type="EMBL" id="VSSQ01005068">
    <property type="protein sequence ID" value="MPM27719.1"/>
    <property type="molecule type" value="Genomic_DNA"/>
</dbReference>
<dbReference type="PRINTS" id="PR00906">
    <property type="entry name" value="SECA"/>
</dbReference>
<dbReference type="InterPro" id="IPR014018">
    <property type="entry name" value="SecA_motor_DEAD"/>
</dbReference>
<keyword evidence="11" id="KW-0862">Zinc</keyword>
<keyword evidence="6" id="KW-1003">Cell membrane</keyword>
<dbReference type="FunFam" id="3.40.50.300:FF:000694">
    <property type="entry name" value="Preprotein translocase subunit SecA"/>
    <property type="match status" value="1"/>
</dbReference>
<evidence type="ECO:0000256" key="12">
    <source>
        <dbReference type="ARBA" id="ARBA00022840"/>
    </source>
</evidence>
<dbReference type="GO" id="GO:0005886">
    <property type="term" value="C:plasma membrane"/>
    <property type="evidence" value="ECO:0007669"/>
    <property type="project" value="UniProtKB-SubCell"/>
</dbReference>
<organism evidence="21">
    <name type="scientific">bioreactor metagenome</name>
    <dbReference type="NCBI Taxonomy" id="1076179"/>
    <lineage>
        <taxon>unclassified sequences</taxon>
        <taxon>metagenomes</taxon>
        <taxon>ecological metagenomes</taxon>
    </lineage>
</organism>
<dbReference type="InterPro" id="IPR014001">
    <property type="entry name" value="Helicase_ATP-bd"/>
</dbReference>
<feature type="compositionally biased region" description="Basic and acidic residues" evidence="17">
    <location>
        <begin position="905"/>
        <end position="915"/>
    </location>
</feature>
<dbReference type="CDD" id="cd18803">
    <property type="entry name" value="SF2_C_secA"/>
    <property type="match status" value="1"/>
</dbReference>
<dbReference type="Pfam" id="PF21090">
    <property type="entry name" value="P-loop_SecA"/>
    <property type="match status" value="2"/>
</dbReference>
<dbReference type="GO" id="GO:0043952">
    <property type="term" value="P:protein transport by the Sec complex"/>
    <property type="evidence" value="ECO:0007669"/>
    <property type="project" value="TreeGrafter"/>
</dbReference>
<dbReference type="PROSITE" id="PS51196">
    <property type="entry name" value="SECA_MOTOR_DEAD"/>
    <property type="match status" value="1"/>
</dbReference>
<dbReference type="SMART" id="SM00958">
    <property type="entry name" value="SecA_PP_bind"/>
    <property type="match status" value="1"/>
</dbReference>
<dbReference type="SUPFAM" id="SSF52540">
    <property type="entry name" value="P-loop containing nucleoside triphosphate hydrolases"/>
    <property type="match status" value="2"/>
</dbReference>
<dbReference type="GO" id="GO:0005524">
    <property type="term" value="F:ATP binding"/>
    <property type="evidence" value="ECO:0007669"/>
    <property type="project" value="UniProtKB-KW"/>
</dbReference>
<dbReference type="Pfam" id="PF02810">
    <property type="entry name" value="SEC-C"/>
    <property type="match status" value="1"/>
</dbReference>
<evidence type="ECO:0000259" key="18">
    <source>
        <dbReference type="PROSITE" id="PS51192"/>
    </source>
</evidence>
<dbReference type="PROSITE" id="PS01312">
    <property type="entry name" value="SECA"/>
    <property type="match status" value="1"/>
</dbReference>
<evidence type="ECO:0000256" key="14">
    <source>
        <dbReference type="ARBA" id="ARBA00022967"/>
    </source>
</evidence>
<keyword evidence="9" id="KW-0479">Metal-binding</keyword>
<dbReference type="InterPro" id="IPR027417">
    <property type="entry name" value="P-loop_NTPase"/>
</dbReference>
<feature type="domain" description="Helicase ATP-binding" evidence="18">
    <location>
        <begin position="9"/>
        <end position="168"/>
    </location>
</feature>
<dbReference type="GO" id="GO:0006886">
    <property type="term" value="P:intracellular protein transport"/>
    <property type="evidence" value="ECO:0007669"/>
    <property type="project" value="InterPro"/>
</dbReference>